<keyword evidence="6 14" id="KW-0227">DNA damage</keyword>
<dbReference type="FunFam" id="3.30.420.10:FF:000033">
    <property type="entry name" value="Exodeoxyribonuclease I"/>
    <property type="match status" value="1"/>
</dbReference>
<dbReference type="EMBL" id="CP032998">
    <property type="protein sequence ID" value="QCI26508.1"/>
    <property type="molecule type" value="Genomic_DNA"/>
</dbReference>
<feature type="binding site" evidence="16">
    <location>
        <position position="17"/>
    </location>
    <ligand>
        <name>Mg(2+)</name>
        <dbReference type="ChEBI" id="CHEBI:18420"/>
        <label>1</label>
    </ligand>
</feature>
<evidence type="ECO:0000256" key="6">
    <source>
        <dbReference type="ARBA" id="ARBA00022763"/>
    </source>
</evidence>
<dbReference type="EC" id="3.1.11.1" evidence="2 14"/>
<dbReference type="InterPro" id="IPR023607">
    <property type="entry name" value="Exodeoxyribonuclease_I"/>
</dbReference>
<dbReference type="Pfam" id="PF26016">
    <property type="entry name" value="ExoI_C"/>
    <property type="match status" value="1"/>
</dbReference>
<dbReference type="Pfam" id="PF00929">
    <property type="entry name" value="RNase_T"/>
    <property type="match status" value="1"/>
</dbReference>
<feature type="domain" description="ExoI C-terminal" evidence="18">
    <location>
        <begin position="358"/>
        <end position="474"/>
    </location>
</feature>
<sequence length="477" mass="57567">MNFNNLINQKCDFLFYDYETFGVHTALDKPVQFASIRTDYNFNIIDDNVSVFYCAPPNDYLPNPESVLITGITPQYAIKKGLNEFYFARKIYSILNTKFICVIGYNNIVFDDEITRNIFYRNFFDPYSWSWKNYNSRWDLINVVRACYLLRPEGIVWPKNKLGFVSFKLHDLTRSNHINHYDVHNAASDVLATVSLAKLVKLKQPKLFNYLFKYRLKDNLKLLINKVQWQPLVYISGIFGNIRNNMTCIVPIFWNIKNFNMLVFFDLYMDSHSLVDFLLENRYRNNITISKLFSFGIGFLYINQCPILVPVNLLDHANQYRLNINLNSYLNKIYFLRKNIFLFYEIRKLFSNFVYCNANHDVDLQIYRSFFSNYDKKQMRIIHTISINDLKNISINFFDSRLYEMFFRYRARNFPQSLNCFEKIKWLLYRLKKFNKNFLERYFDNLNQLMNQYSKNLKKINLLNDLKRYVQYFIQFK</sequence>
<proteinExistence type="predicted"/>
<comment type="subunit">
    <text evidence="13">Monomer. Interacts with ssb (via C-terminus); this interaction stimulates the exonuclease activity by recruiting the enzyme to its substrate.</text>
</comment>
<keyword evidence="7 14" id="KW-0378">Hydrolase</keyword>
<keyword evidence="5 16" id="KW-0479">Metal-binding</keyword>
<dbReference type="InterPro" id="IPR013620">
    <property type="entry name" value="Exonuc_1_SH3"/>
</dbReference>
<comment type="catalytic activity">
    <reaction evidence="1 14">
        <text>Exonucleolytic cleavage in the 3'- to 5'-direction to yield nucleoside 5'-phosphates.</text>
        <dbReference type="EC" id="3.1.11.1"/>
    </reaction>
</comment>
<dbReference type="Gene3D" id="1.10.287.1240">
    <property type="match status" value="1"/>
</dbReference>
<dbReference type="Gene3D" id="1.20.1280.70">
    <property type="entry name" value="Exonuclease ExoI, domain 3"/>
    <property type="match status" value="1"/>
</dbReference>
<dbReference type="InterPro" id="IPR012337">
    <property type="entry name" value="RNaseH-like_sf"/>
</dbReference>
<evidence type="ECO:0000256" key="5">
    <source>
        <dbReference type="ARBA" id="ARBA00022723"/>
    </source>
</evidence>
<comment type="function">
    <text evidence="12">Degrades single-stranded DNA (ssDNA) in a highly processive manner. Also functions as a DNA deoxyribophosphodiesterase that releases deoxyribose-phosphate moieties following the cleavage of DNA at an apurinic/apyrimidinic (AP) site by either an AP endonuclease or AP lyase.</text>
</comment>
<keyword evidence="4 14" id="KW-0540">Nuclease</keyword>
<evidence type="ECO:0000256" key="7">
    <source>
        <dbReference type="ARBA" id="ARBA00022801"/>
    </source>
</evidence>
<evidence type="ECO:0000259" key="18">
    <source>
        <dbReference type="PROSITE" id="PS51785"/>
    </source>
</evidence>
<keyword evidence="10" id="KW-0238">DNA-binding</keyword>
<dbReference type="InterPro" id="IPR058561">
    <property type="entry name" value="Exonuc_1_C"/>
</dbReference>
<evidence type="ECO:0000259" key="17">
    <source>
        <dbReference type="PROSITE" id="PS51784"/>
    </source>
</evidence>
<gene>
    <name evidence="19" type="ORF">D9V79_01785</name>
</gene>
<dbReference type="Gene3D" id="3.30.420.10">
    <property type="entry name" value="Ribonuclease H-like superfamily/Ribonuclease H"/>
    <property type="match status" value="1"/>
</dbReference>
<dbReference type="InterPro" id="IPR036397">
    <property type="entry name" value="RNaseH_sf"/>
</dbReference>
<name>A0A4D6YLI4_9GAMM</name>
<feature type="domain" description="ExoI SH3-like" evidence="17">
    <location>
        <begin position="205"/>
        <end position="354"/>
    </location>
</feature>
<dbReference type="InterPro" id="IPR034747">
    <property type="entry name" value="EXOI_SH3"/>
</dbReference>
<keyword evidence="20" id="KW-1185">Reference proteome</keyword>
<evidence type="ECO:0000313" key="20">
    <source>
        <dbReference type="Proteomes" id="UP000298636"/>
    </source>
</evidence>
<dbReference type="NCBIfam" id="NF008746">
    <property type="entry name" value="PRK11779.1"/>
    <property type="match status" value="1"/>
</dbReference>
<dbReference type="PROSITE" id="PS51785">
    <property type="entry name" value="EXOI_C"/>
    <property type="match status" value="1"/>
</dbReference>
<dbReference type="Gene3D" id="3.30.1520.20">
    <property type="entry name" value="Exonuclease ExoI, domain 2"/>
    <property type="match status" value="1"/>
</dbReference>
<keyword evidence="11 14" id="KW-0234">DNA repair</keyword>
<evidence type="ECO:0000256" key="10">
    <source>
        <dbReference type="ARBA" id="ARBA00023125"/>
    </source>
</evidence>
<protein>
    <recommendedName>
        <fullName evidence="3 14">Exodeoxyribonuclease I</fullName>
        <ecNumber evidence="2 14">3.1.11.1</ecNumber>
    </recommendedName>
</protein>
<keyword evidence="9 16" id="KW-0460">Magnesium</keyword>
<dbReference type="OrthoDB" id="9763470at2"/>
<evidence type="ECO:0000313" key="19">
    <source>
        <dbReference type="EMBL" id="QCI26508.1"/>
    </source>
</evidence>
<feature type="binding site" evidence="15">
    <location>
        <position position="19"/>
    </location>
    <ligand>
        <name>substrate</name>
    </ligand>
</feature>
<dbReference type="SUPFAM" id="SSF53098">
    <property type="entry name" value="Ribonuclease H-like"/>
    <property type="match status" value="1"/>
</dbReference>
<evidence type="ECO:0000256" key="14">
    <source>
        <dbReference type="PIRNR" id="PIRNR000977"/>
    </source>
</evidence>
<accession>A0A4D6YLI4</accession>
<dbReference type="Pfam" id="PF08411">
    <property type="entry name" value="ExoI_SH3"/>
    <property type="match status" value="1"/>
</dbReference>
<feature type="binding site" evidence="15">
    <location>
        <position position="168"/>
    </location>
    <ligand>
        <name>substrate</name>
    </ligand>
</feature>
<dbReference type="InterPro" id="IPR038649">
    <property type="entry name" value="EXOI_SH3_sf"/>
</dbReference>
<dbReference type="RefSeq" id="WP_158352094.1">
    <property type="nucleotide sequence ID" value="NZ_CP032998.1"/>
</dbReference>
<evidence type="ECO:0000256" key="12">
    <source>
        <dbReference type="ARBA" id="ARBA00046035"/>
    </source>
</evidence>
<evidence type="ECO:0000256" key="4">
    <source>
        <dbReference type="ARBA" id="ARBA00022722"/>
    </source>
</evidence>
<evidence type="ECO:0000256" key="9">
    <source>
        <dbReference type="ARBA" id="ARBA00022842"/>
    </source>
</evidence>
<dbReference type="Proteomes" id="UP000298636">
    <property type="component" value="Chromosome"/>
</dbReference>
<keyword evidence="8 14" id="KW-0269">Exonuclease</keyword>
<dbReference type="PIRSF" id="PIRSF000977">
    <property type="entry name" value="Exodeoxyribonuclease_I"/>
    <property type="match status" value="1"/>
</dbReference>
<evidence type="ECO:0000256" key="3">
    <source>
        <dbReference type="ARBA" id="ARBA00019900"/>
    </source>
</evidence>
<evidence type="ECO:0000256" key="2">
    <source>
        <dbReference type="ARBA" id="ARBA00012108"/>
    </source>
</evidence>
<evidence type="ECO:0000256" key="15">
    <source>
        <dbReference type="PIRSR" id="PIRSR000977-1"/>
    </source>
</evidence>
<evidence type="ECO:0000256" key="8">
    <source>
        <dbReference type="ARBA" id="ARBA00022839"/>
    </source>
</evidence>
<organism evidence="19 20">
    <name type="scientific">Buchnera aphidicola</name>
    <name type="common">Stegophylla sp.</name>
    <dbReference type="NCBI Taxonomy" id="2315800"/>
    <lineage>
        <taxon>Bacteria</taxon>
        <taxon>Pseudomonadati</taxon>
        <taxon>Pseudomonadota</taxon>
        <taxon>Gammaproteobacteria</taxon>
        <taxon>Enterobacterales</taxon>
        <taxon>Erwiniaceae</taxon>
        <taxon>Buchnera</taxon>
    </lineage>
</organism>
<reference evidence="19 20" key="1">
    <citation type="submission" date="2018-10" db="EMBL/GenBank/DDBJ databases">
        <title>Comparative functional genomics of the obligate endosymbiont Buchnera aphidicola.</title>
        <authorList>
            <person name="Chong R.A."/>
        </authorList>
    </citation>
    <scope>NUCLEOTIDE SEQUENCE [LARGE SCALE GENOMIC DNA]</scope>
    <source>
        <strain evidence="19 20">Ssp</strain>
    </source>
</reference>
<dbReference type="GO" id="GO:0046872">
    <property type="term" value="F:metal ion binding"/>
    <property type="evidence" value="ECO:0007669"/>
    <property type="project" value="UniProtKB-KW"/>
</dbReference>
<dbReference type="GO" id="GO:0008310">
    <property type="term" value="F:single-stranded DNA 3'-5' DNA exonuclease activity"/>
    <property type="evidence" value="ECO:0007669"/>
    <property type="project" value="UniProtKB-EC"/>
</dbReference>
<feature type="binding site" evidence="16">
    <location>
        <position position="189"/>
    </location>
    <ligand>
        <name>Mg(2+)</name>
        <dbReference type="ChEBI" id="CHEBI:18420"/>
        <label>2</label>
    </ligand>
</feature>
<evidence type="ECO:0000256" key="16">
    <source>
        <dbReference type="PIRSR" id="PIRSR000977-2"/>
    </source>
</evidence>
<dbReference type="InterPro" id="IPR013520">
    <property type="entry name" value="Ribonucl_H"/>
</dbReference>
<evidence type="ECO:0000256" key="13">
    <source>
        <dbReference type="ARBA" id="ARBA00046792"/>
    </source>
</evidence>
<feature type="binding site" evidence="16">
    <location>
        <position position="19"/>
    </location>
    <ligand>
        <name>Mg(2+)</name>
        <dbReference type="ChEBI" id="CHEBI:18420"/>
        <label>2</label>
    </ligand>
</feature>
<comment type="cofactor">
    <cofactor evidence="16">
        <name>Mg(2+)</name>
        <dbReference type="ChEBI" id="CHEBI:18420"/>
    </cofactor>
    <text evidence="16">Binds 2 Mg(2+) ions per monomer.</text>
</comment>
<evidence type="ECO:0000256" key="11">
    <source>
        <dbReference type="ARBA" id="ARBA00023204"/>
    </source>
</evidence>
<dbReference type="GO" id="GO:0006281">
    <property type="term" value="P:DNA repair"/>
    <property type="evidence" value="ECO:0007669"/>
    <property type="project" value="UniProtKB-KW"/>
</dbReference>
<dbReference type="PROSITE" id="PS51784">
    <property type="entry name" value="EXOI_SH3"/>
    <property type="match status" value="1"/>
</dbReference>
<dbReference type="AlphaFoldDB" id="A0A4D6YLI4"/>
<dbReference type="GO" id="GO:0003677">
    <property type="term" value="F:DNA binding"/>
    <property type="evidence" value="ECO:0007669"/>
    <property type="project" value="UniProtKB-KW"/>
</dbReference>
<dbReference type="CDD" id="cd06138">
    <property type="entry name" value="ExoI_N"/>
    <property type="match status" value="1"/>
</dbReference>
<evidence type="ECO:0000256" key="1">
    <source>
        <dbReference type="ARBA" id="ARBA00000563"/>
    </source>
</evidence>